<feature type="transmembrane region" description="Helical" evidence="1">
    <location>
        <begin position="6"/>
        <end position="26"/>
    </location>
</feature>
<sequence>MNNGVKVLTGFSLGLLTGAVAGLLYAPEKGDKTRKKLKKNVDKSYKDSLKKIDELKSTLNKEIDSVSTKGKETIDQLKESVNYKN</sequence>
<dbReference type="OrthoDB" id="9871136at2"/>
<keyword evidence="3" id="KW-1185">Reference proteome</keyword>
<proteinExistence type="predicted"/>
<dbReference type="AlphaFoldDB" id="A0A1X7KNQ2"/>
<name>A0A1X7KNQ2_9BACT</name>
<protein>
    <submittedName>
        <fullName evidence="2">Gas vesicle protein</fullName>
    </submittedName>
</protein>
<reference evidence="3" key="1">
    <citation type="submission" date="2017-04" db="EMBL/GenBank/DDBJ databases">
        <authorList>
            <person name="Varghese N."/>
            <person name="Submissions S."/>
        </authorList>
    </citation>
    <scope>NUCLEOTIDE SEQUENCE [LARGE SCALE GENOMIC DNA]</scope>
    <source>
        <strain evidence="3">DSM 4125</strain>
    </source>
</reference>
<evidence type="ECO:0000313" key="2">
    <source>
        <dbReference type="EMBL" id="SMG43169.1"/>
    </source>
</evidence>
<keyword evidence="1" id="KW-0812">Transmembrane</keyword>
<dbReference type="STRING" id="1028.SAMN05661096_02985"/>
<evidence type="ECO:0000313" key="3">
    <source>
        <dbReference type="Proteomes" id="UP000193804"/>
    </source>
</evidence>
<keyword evidence="1" id="KW-0472">Membrane</keyword>
<dbReference type="Proteomes" id="UP000193804">
    <property type="component" value="Unassembled WGS sequence"/>
</dbReference>
<dbReference type="RefSeq" id="WP_085518138.1">
    <property type="nucleotide sequence ID" value="NZ_FXAW01000006.1"/>
</dbReference>
<evidence type="ECO:0000256" key="1">
    <source>
        <dbReference type="SAM" id="Phobius"/>
    </source>
</evidence>
<gene>
    <name evidence="2" type="ORF">SAMN05661096_02985</name>
</gene>
<dbReference type="EMBL" id="FXAW01000006">
    <property type="protein sequence ID" value="SMG43169.1"/>
    <property type="molecule type" value="Genomic_DNA"/>
</dbReference>
<accession>A0A1X7KNQ2</accession>
<organism evidence="2 3">
    <name type="scientific">Marivirga sericea</name>
    <dbReference type="NCBI Taxonomy" id="1028"/>
    <lineage>
        <taxon>Bacteria</taxon>
        <taxon>Pseudomonadati</taxon>
        <taxon>Bacteroidota</taxon>
        <taxon>Cytophagia</taxon>
        <taxon>Cytophagales</taxon>
        <taxon>Marivirgaceae</taxon>
        <taxon>Marivirga</taxon>
    </lineage>
</organism>
<dbReference type="Pfam" id="PF12732">
    <property type="entry name" value="YtxH"/>
    <property type="match status" value="1"/>
</dbReference>
<dbReference type="InterPro" id="IPR024623">
    <property type="entry name" value="YtxH"/>
</dbReference>
<keyword evidence="1" id="KW-1133">Transmembrane helix</keyword>